<dbReference type="PROSITE" id="PS51063">
    <property type="entry name" value="HTH_CRP_2"/>
    <property type="match status" value="1"/>
</dbReference>
<reference evidence="5 6" key="1">
    <citation type="submission" date="2023-05" db="EMBL/GenBank/DDBJ databases">
        <authorList>
            <person name="Guo Y."/>
        </authorList>
    </citation>
    <scope>NUCLEOTIDE SEQUENCE [LARGE SCALE GENOMIC DNA]</scope>
    <source>
        <strain evidence="5 6">GR2756</strain>
    </source>
</reference>
<dbReference type="InterPro" id="IPR014710">
    <property type="entry name" value="RmlC-like_jellyroll"/>
</dbReference>
<dbReference type="SUPFAM" id="SSF51206">
    <property type="entry name" value="cAMP-binding domain-like"/>
    <property type="match status" value="1"/>
</dbReference>
<evidence type="ECO:0000313" key="6">
    <source>
        <dbReference type="Proteomes" id="UP001259572"/>
    </source>
</evidence>
<feature type="domain" description="HTH crp-type" evidence="4">
    <location>
        <begin position="131"/>
        <end position="205"/>
    </location>
</feature>
<dbReference type="InterPro" id="IPR012318">
    <property type="entry name" value="HTH_CRP"/>
</dbReference>
<proteinExistence type="predicted"/>
<gene>
    <name evidence="5" type="ORF">RQX22_14880</name>
</gene>
<evidence type="ECO:0000259" key="4">
    <source>
        <dbReference type="PROSITE" id="PS51063"/>
    </source>
</evidence>
<dbReference type="SUPFAM" id="SSF46785">
    <property type="entry name" value="Winged helix' DNA-binding domain"/>
    <property type="match status" value="1"/>
</dbReference>
<dbReference type="EMBL" id="JAVUPU010000008">
    <property type="protein sequence ID" value="MDT9600243.1"/>
    <property type="molecule type" value="Genomic_DNA"/>
</dbReference>
<dbReference type="Proteomes" id="UP001259572">
    <property type="component" value="Unassembled WGS sequence"/>
</dbReference>
<dbReference type="InterPro" id="IPR018490">
    <property type="entry name" value="cNMP-bd_dom_sf"/>
</dbReference>
<dbReference type="InterPro" id="IPR036388">
    <property type="entry name" value="WH-like_DNA-bd_sf"/>
</dbReference>
<evidence type="ECO:0000256" key="1">
    <source>
        <dbReference type="ARBA" id="ARBA00023015"/>
    </source>
</evidence>
<dbReference type="Pfam" id="PF13545">
    <property type="entry name" value="HTH_Crp_2"/>
    <property type="match status" value="1"/>
</dbReference>
<organism evidence="5 6">
    <name type="scientific">Sphingosinicella rhizophila</name>
    <dbReference type="NCBI Taxonomy" id="3050082"/>
    <lineage>
        <taxon>Bacteria</taxon>
        <taxon>Pseudomonadati</taxon>
        <taxon>Pseudomonadota</taxon>
        <taxon>Alphaproteobacteria</taxon>
        <taxon>Sphingomonadales</taxon>
        <taxon>Sphingosinicellaceae</taxon>
        <taxon>Sphingosinicella</taxon>
    </lineage>
</organism>
<dbReference type="Gene3D" id="1.10.10.10">
    <property type="entry name" value="Winged helix-like DNA-binding domain superfamily/Winged helix DNA-binding domain"/>
    <property type="match status" value="1"/>
</dbReference>
<dbReference type="Gene3D" id="2.60.120.10">
    <property type="entry name" value="Jelly Rolls"/>
    <property type="match status" value="1"/>
</dbReference>
<keyword evidence="3" id="KW-0804">Transcription</keyword>
<evidence type="ECO:0000313" key="5">
    <source>
        <dbReference type="EMBL" id="MDT9600243.1"/>
    </source>
</evidence>
<accession>A0ABU3QA06</accession>
<protein>
    <submittedName>
        <fullName evidence="5">Crp/Fnr family transcriptional regulator</fullName>
    </submittedName>
</protein>
<evidence type="ECO:0000256" key="3">
    <source>
        <dbReference type="ARBA" id="ARBA00023163"/>
    </source>
</evidence>
<sequence length="225" mass="25618">MSHDELQFVRAIKTGERLIPARANIMAEDDPDPGISTIFSGWAIRYKTIGHGRRQVLDILLPGDLIGLQSEMTGKMRHSIRAVTEVRVCSLNSARFHDMFTVQPALSEALVATLLVEEHRADTRLLLLGQQRPTERLGWFLLELRERLQRRGEMVDEGFDLPLSYEQLSDTIGVSRSQIGASLRDMKSRGWARLQDRRLTFVDAAKMTRECEYSELPDPSTRTLI</sequence>
<dbReference type="InterPro" id="IPR036390">
    <property type="entry name" value="WH_DNA-bd_sf"/>
</dbReference>
<keyword evidence="6" id="KW-1185">Reference proteome</keyword>
<dbReference type="CDD" id="cd00038">
    <property type="entry name" value="CAP_ED"/>
    <property type="match status" value="1"/>
</dbReference>
<dbReference type="RefSeq" id="WP_315727344.1">
    <property type="nucleotide sequence ID" value="NZ_JAVUPU010000008.1"/>
</dbReference>
<dbReference type="InterPro" id="IPR000595">
    <property type="entry name" value="cNMP-bd_dom"/>
</dbReference>
<keyword evidence="2" id="KW-0238">DNA-binding</keyword>
<name>A0ABU3QA06_9SPHN</name>
<dbReference type="Pfam" id="PF00027">
    <property type="entry name" value="cNMP_binding"/>
    <property type="match status" value="1"/>
</dbReference>
<comment type="caution">
    <text evidence="5">The sequence shown here is derived from an EMBL/GenBank/DDBJ whole genome shotgun (WGS) entry which is preliminary data.</text>
</comment>
<keyword evidence="1" id="KW-0805">Transcription regulation</keyword>
<evidence type="ECO:0000256" key="2">
    <source>
        <dbReference type="ARBA" id="ARBA00023125"/>
    </source>
</evidence>